<dbReference type="AlphaFoldDB" id="A0A172TRQ1"/>
<dbReference type="InterPro" id="IPR023381">
    <property type="entry name" value="YP001051499.1-like_dom_sf"/>
</dbReference>
<dbReference type="EMBL" id="CP011390">
    <property type="protein sequence ID" value="ANE49443.1"/>
    <property type="molecule type" value="Genomic_DNA"/>
</dbReference>
<gene>
    <name evidence="1" type="ORF">SY85_01945</name>
</gene>
<evidence type="ECO:0008006" key="3">
    <source>
        <dbReference type="Google" id="ProtNLM"/>
    </source>
</evidence>
<proteinExistence type="predicted"/>
<dbReference type="InterPro" id="IPR007338">
    <property type="entry name" value="DUF416"/>
</dbReference>
<accession>A0A172TRQ1</accession>
<dbReference type="KEGG" id="fla:SY85_01945"/>
<protein>
    <recommendedName>
        <fullName evidence="3">DUF416 domain-containing protein</fullName>
    </recommendedName>
</protein>
<evidence type="ECO:0000313" key="2">
    <source>
        <dbReference type="Proteomes" id="UP000077177"/>
    </source>
</evidence>
<reference evidence="2" key="1">
    <citation type="submission" date="2015-01" db="EMBL/GenBank/DDBJ databases">
        <title>Flavisolibacter sp./LCS9/ whole genome sequencing.</title>
        <authorList>
            <person name="Kim M.K."/>
            <person name="Srinivasan S."/>
            <person name="Lee J.-J."/>
        </authorList>
    </citation>
    <scope>NUCLEOTIDE SEQUENCE [LARGE SCALE GENOMIC DNA]</scope>
    <source>
        <strain evidence="2">LCS9</strain>
    </source>
</reference>
<reference evidence="1 2" key="2">
    <citation type="journal article" date="2016" name="Int. J. Syst. Evol. Microbiol.">
        <title>Flavisolibacter tropicus sp. nov., isolated from tropical soil.</title>
        <authorList>
            <person name="Lee J.J."/>
            <person name="Kang M.S."/>
            <person name="Kim G.S."/>
            <person name="Lee C.S."/>
            <person name="Lim S."/>
            <person name="Lee J."/>
            <person name="Roh S.H."/>
            <person name="Kang H."/>
            <person name="Ha J.M."/>
            <person name="Bae S."/>
            <person name="Jung H.Y."/>
            <person name="Kim M.K."/>
        </authorList>
    </citation>
    <scope>NUCLEOTIDE SEQUENCE [LARGE SCALE GENOMIC DNA]</scope>
    <source>
        <strain evidence="1 2">LCS9</strain>
    </source>
</reference>
<dbReference type="Gene3D" id="1.20.1590.10">
    <property type="entry name" value="YP_001051499.1 domain like"/>
    <property type="match status" value="1"/>
</dbReference>
<sequence length="159" mass="18428">MVFIEFEKSLKQRAQLLSYQDRISHGISICKRLFPYYKEFVNESSFGNPDVLLDSIRFVETGKQDSDQLHEFLESLEEVCPDTEDYDGGEFALNACGAVNALLLQVAEPNDEEHYIEIAMSYYDTIDAKVHDENEEELSEEEIENHPLLIEARHFLLNF</sequence>
<dbReference type="RefSeq" id="WP_066401536.1">
    <property type="nucleotide sequence ID" value="NZ_CP011390.1"/>
</dbReference>
<dbReference type="OrthoDB" id="9204516at2"/>
<dbReference type="Pfam" id="PF04222">
    <property type="entry name" value="DUF416"/>
    <property type="match status" value="1"/>
</dbReference>
<evidence type="ECO:0000313" key="1">
    <source>
        <dbReference type="EMBL" id="ANE49443.1"/>
    </source>
</evidence>
<name>A0A172TRQ1_9BACT</name>
<dbReference type="Proteomes" id="UP000077177">
    <property type="component" value="Chromosome"/>
</dbReference>
<organism evidence="1 2">
    <name type="scientific">Flavisolibacter tropicus</name>
    <dbReference type="NCBI Taxonomy" id="1492898"/>
    <lineage>
        <taxon>Bacteria</taxon>
        <taxon>Pseudomonadati</taxon>
        <taxon>Bacteroidota</taxon>
        <taxon>Chitinophagia</taxon>
        <taxon>Chitinophagales</taxon>
        <taxon>Chitinophagaceae</taxon>
        <taxon>Flavisolibacter</taxon>
    </lineage>
</organism>
<keyword evidence="2" id="KW-1185">Reference proteome</keyword>